<comment type="caution">
    <text evidence="1">The sequence shown here is derived from an EMBL/GenBank/DDBJ whole genome shotgun (WGS) entry which is preliminary data.</text>
</comment>
<protein>
    <submittedName>
        <fullName evidence="1">1141_t:CDS:1</fullName>
    </submittedName>
</protein>
<gene>
    <name evidence="1" type="ORF">ACOLOM_LOCUS13333</name>
</gene>
<dbReference type="EMBL" id="CAJVPT010060478">
    <property type="protein sequence ID" value="CAG8763757.1"/>
    <property type="molecule type" value="Genomic_DNA"/>
</dbReference>
<reference evidence="1" key="1">
    <citation type="submission" date="2021-06" db="EMBL/GenBank/DDBJ databases">
        <authorList>
            <person name="Kallberg Y."/>
            <person name="Tangrot J."/>
            <person name="Rosling A."/>
        </authorList>
    </citation>
    <scope>NUCLEOTIDE SEQUENCE</scope>
    <source>
        <strain evidence="1">CL356</strain>
    </source>
</reference>
<sequence length="57" mass="6269">MARARLFNKLIRSESVNSDDTLIAEIRSVTFNVLVETILLGPPVKITLRDTLNGSGI</sequence>
<dbReference type="Proteomes" id="UP000789525">
    <property type="component" value="Unassembled WGS sequence"/>
</dbReference>
<organism evidence="1 2">
    <name type="scientific">Acaulospora colombiana</name>
    <dbReference type="NCBI Taxonomy" id="27376"/>
    <lineage>
        <taxon>Eukaryota</taxon>
        <taxon>Fungi</taxon>
        <taxon>Fungi incertae sedis</taxon>
        <taxon>Mucoromycota</taxon>
        <taxon>Glomeromycotina</taxon>
        <taxon>Glomeromycetes</taxon>
        <taxon>Diversisporales</taxon>
        <taxon>Acaulosporaceae</taxon>
        <taxon>Acaulospora</taxon>
    </lineage>
</organism>
<keyword evidence="2" id="KW-1185">Reference proteome</keyword>
<accession>A0ACA9QRP3</accession>
<evidence type="ECO:0000313" key="2">
    <source>
        <dbReference type="Proteomes" id="UP000789525"/>
    </source>
</evidence>
<name>A0ACA9QRP3_9GLOM</name>
<proteinExistence type="predicted"/>
<evidence type="ECO:0000313" key="1">
    <source>
        <dbReference type="EMBL" id="CAG8763757.1"/>
    </source>
</evidence>
<feature type="non-terminal residue" evidence="1">
    <location>
        <position position="57"/>
    </location>
</feature>
<feature type="non-terminal residue" evidence="1">
    <location>
        <position position="1"/>
    </location>
</feature>